<dbReference type="Gene3D" id="3.40.309.10">
    <property type="entry name" value="Aldehyde Dehydrogenase, Chain A, domain 2"/>
    <property type="match status" value="1"/>
</dbReference>
<dbReference type="SUPFAM" id="SSF53720">
    <property type="entry name" value="ALDH-like"/>
    <property type="match status" value="1"/>
</dbReference>
<dbReference type="CDD" id="cd07138">
    <property type="entry name" value="ALDH_CddD_SSP0762"/>
    <property type="match status" value="1"/>
</dbReference>
<dbReference type="PROSITE" id="PS00070">
    <property type="entry name" value="ALDEHYDE_DEHYDR_CYS"/>
    <property type="match status" value="1"/>
</dbReference>
<evidence type="ECO:0000256" key="6">
    <source>
        <dbReference type="ARBA" id="ARBA00051407"/>
    </source>
</evidence>
<dbReference type="Proteomes" id="UP000323105">
    <property type="component" value="Unassembled WGS sequence"/>
</dbReference>
<keyword evidence="3 11" id="KW-0560">Oxidoreductase</keyword>
<dbReference type="InterPro" id="IPR015590">
    <property type="entry name" value="Aldehyde_DH_dom"/>
</dbReference>
<dbReference type="InterPro" id="IPR016161">
    <property type="entry name" value="Ald_DH/histidinol_DH"/>
</dbReference>
<evidence type="ECO:0000256" key="2">
    <source>
        <dbReference type="ARBA" id="ARBA00011738"/>
    </source>
</evidence>
<dbReference type="InterPro" id="IPR016163">
    <property type="entry name" value="Ald_DH_C"/>
</dbReference>
<comment type="function">
    <text evidence="7">Involved in the toluene-4-sulfonate degradation pathway. Does not discriminate between the sulfonate and the carboxyl substituents and can also be involved in the p-toluenecarboxylate degradation pathway.</text>
</comment>
<reference evidence="13 14" key="1">
    <citation type="journal article" date="2019" name="Microbiol. Resour. Announc.">
        <title>Draft Genome Sequence of Comamonas testosteroni TA441, a Bacterium That Has a Cryptic Phenol Degradation Gene Cluster.</title>
        <authorList>
            <person name="Arai H."/>
            <person name="Ishii M."/>
        </authorList>
    </citation>
    <scope>NUCLEOTIDE SEQUENCE [LARGE SCALE GENOMIC DNA]</scope>
    <source>
        <strain evidence="13 14">TA441</strain>
    </source>
</reference>
<dbReference type="PANTHER" id="PTHR42804">
    <property type="entry name" value="ALDEHYDE DEHYDROGENASE"/>
    <property type="match status" value="1"/>
</dbReference>
<accession>A0A5A7MIE8</accession>
<feature type="domain" description="Aldehyde dehydrogenase" evidence="12">
    <location>
        <begin position="22"/>
        <end position="478"/>
    </location>
</feature>
<evidence type="ECO:0000256" key="4">
    <source>
        <dbReference type="ARBA" id="ARBA00024226"/>
    </source>
</evidence>
<dbReference type="PROSITE" id="PS00687">
    <property type="entry name" value="ALDEHYDE_DEHYDR_GLU"/>
    <property type="match status" value="1"/>
</dbReference>
<comment type="catalytic activity">
    <reaction evidence="5">
        <text>an aldehyde + NAD(+) + H2O = a carboxylate + NADH + 2 H(+)</text>
        <dbReference type="Rhea" id="RHEA:16185"/>
        <dbReference type="ChEBI" id="CHEBI:15377"/>
        <dbReference type="ChEBI" id="CHEBI:15378"/>
        <dbReference type="ChEBI" id="CHEBI:17478"/>
        <dbReference type="ChEBI" id="CHEBI:29067"/>
        <dbReference type="ChEBI" id="CHEBI:57540"/>
        <dbReference type="ChEBI" id="CHEBI:57945"/>
        <dbReference type="EC" id="1.2.1.3"/>
    </reaction>
</comment>
<protein>
    <recommendedName>
        <fullName evidence="9">Toluenesulfonate aldehyde dehydrogenase TsaD</fullName>
        <ecNumber evidence="8">1.1.1.257</ecNumber>
        <ecNumber evidence="4">1.2.1.3</ecNumber>
    </recommendedName>
</protein>
<comment type="similarity">
    <text evidence="1 11">Belongs to the aldehyde dehydrogenase family.</text>
</comment>
<dbReference type="EMBL" id="BKBW01000013">
    <property type="protein sequence ID" value="GEQ77483.1"/>
    <property type="molecule type" value="Genomic_DNA"/>
</dbReference>
<organism evidence="13 14">
    <name type="scientific">Comamonas testosteroni</name>
    <name type="common">Pseudomonas testosteroni</name>
    <dbReference type="NCBI Taxonomy" id="285"/>
    <lineage>
        <taxon>Bacteria</taxon>
        <taxon>Pseudomonadati</taxon>
        <taxon>Pseudomonadota</taxon>
        <taxon>Betaproteobacteria</taxon>
        <taxon>Burkholderiales</taxon>
        <taxon>Comamonadaceae</taxon>
        <taxon>Comamonas</taxon>
    </lineage>
</organism>
<name>A0A5A7MIE8_COMTE</name>
<evidence type="ECO:0000256" key="3">
    <source>
        <dbReference type="ARBA" id="ARBA00023002"/>
    </source>
</evidence>
<evidence type="ECO:0000256" key="7">
    <source>
        <dbReference type="ARBA" id="ARBA00056807"/>
    </source>
</evidence>
<dbReference type="InterPro" id="IPR029510">
    <property type="entry name" value="Ald_DH_CS_GLU"/>
</dbReference>
<comment type="subunit">
    <text evidence="2">Homodimer.</text>
</comment>
<dbReference type="Pfam" id="PF00171">
    <property type="entry name" value="Aldedh"/>
    <property type="match status" value="1"/>
</dbReference>
<evidence type="ECO:0000256" key="9">
    <source>
        <dbReference type="ARBA" id="ARBA00079883"/>
    </source>
</evidence>
<dbReference type="AlphaFoldDB" id="A0A5A7MIE8"/>
<dbReference type="RefSeq" id="WP_149356887.1">
    <property type="nucleotide sequence ID" value="NZ_BKBW01000013.1"/>
</dbReference>
<feature type="active site" evidence="10">
    <location>
        <position position="249"/>
    </location>
</feature>
<evidence type="ECO:0000259" key="12">
    <source>
        <dbReference type="Pfam" id="PF00171"/>
    </source>
</evidence>
<dbReference type="EC" id="1.1.1.257" evidence="8"/>
<evidence type="ECO:0000256" key="8">
    <source>
        <dbReference type="ARBA" id="ARBA00066857"/>
    </source>
</evidence>
<proteinExistence type="inferred from homology"/>
<evidence type="ECO:0000313" key="13">
    <source>
        <dbReference type="EMBL" id="GEQ77483.1"/>
    </source>
</evidence>
<evidence type="ECO:0000256" key="1">
    <source>
        <dbReference type="ARBA" id="ARBA00009986"/>
    </source>
</evidence>
<comment type="caution">
    <text evidence="13">The sequence shown here is derived from an EMBL/GenBank/DDBJ whole genome shotgun (WGS) entry which is preliminary data.</text>
</comment>
<evidence type="ECO:0000256" key="5">
    <source>
        <dbReference type="ARBA" id="ARBA00049194"/>
    </source>
</evidence>
<evidence type="ECO:0000256" key="11">
    <source>
        <dbReference type="RuleBase" id="RU003345"/>
    </source>
</evidence>
<dbReference type="GO" id="GO:0004029">
    <property type="term" value="F:aldehyde dehydrogenase (NAD+) activity"/>
    <property type="evidence" value="ECO:0007669"/>
    <property type="project" value="UniProtKB-EC"/>
</dbReference>
<dbReference type="Gene3D" id="3.40.605.10">
    <property type="entry name" value="Aldehyde Dehydrogenase, Chain A, domain 1"/>
    <property type="match status" value="1"/>
</dbReference>
<evidence type="ECO:0000256" key="10">
    <source>
        <dbReference type="PROSITE-ProRule" id="PRU10007"/>
    </source>
</evidence>
<dbReference type="PANTHER" id="PTHR42804:SF1">
    <property type="entry name" value="ALDEHYDE DEHYDROGENASE-RELATED"/>
    <property type="match status" value="1"/>
</dbReference>
<evidence type="ECO:0000313" key="14">
    <source>
        <dbReference type="Proteomes" id="UP000323105"/>
    </source>
</evidence>
<dbReference type="EC" id="1.2.1.3" evidence="4"/>
<dbReference type="GO" id="GO:0018462">
    <property type="term" value="F:4-(hydroxymethyl)benzenesulfonate dehydrogenase activity"/>
    <property type="evidence" value="ECO:0007669"/>
    <property type="project" value="UniProtKB-EC"/>
</dbReference>
<dbReference type="FunFam" id="3.40.605.10:FF:000007">
    <property type="entry name" value="NAD/NADP-dependent betaine aldehyde dehydrogenase"/>
    <property type="match status" value="1"/>
</dbReference>
<comment type="catalytic activity">
    <reaction evidence="6">
        <text>4-(hydroxymethyl)benzenesulfonate + NAD(+) = 4-formylbenzenesulfonate + NADH + H(+)</text>
        <dbReference type="Rhea" id="RHEA:24412"/>
        <dbReference type="ChEBI" id="CHEBI:11944"/>
        <dbReference type="ChEBI" id="CHEBI:11987"/>
        <dbReference type="ChEBI" id="CHEBI:15378"/>
        <dbReference type="ChEBI" id="CHEBI:57540"/>
        <dbReference type="ChEBI" id="CHEBI:57945"/>
        <dbReference type="EC" id="1.1.1.257"/>
    </reaction>
</comment>
<dbReference type="InterPro" id="IPR016160">
    <property type="entry name" value="Ald_DH_CS_CYS"/>
</dbReference>
<dbReference type="InterPro" id="IPR016162">
    <property type="entry name" value="Ald_DH_N"/>
</dbReference>
<sequence>MKQYDRNYIGGEWLPISMSASPIETLDVHSAATGEVMAQVSASSTADVDRAVTAAKAAFPAWATTAVLQRAAFLNAIAQGLTARSEELSRTIATEVGMPLKLASRIQVAAPIAAWQRYASHAGQMQPDTTIGHSLITHEPVGVVGCITPWNYPLHQITAKVAAALAAGCTVVLKPSEVAPGAAQVLAEVIHAAGLPAGVFNMVMGTGPVAGEALVAHPDVDMISFTGSTGAGRRVAAVAATSIKRVALELGGKSAAVVLDDADLAIAVKASVGSCFLNSGQTCSALTRLVVPAARFEEVRQLVVTAAAAFQPGDPLDPATRLGPLASRAQQERVLGYIERAQQAGIPMLHGSTHKPEGLPQDLQNGYYVAPTVFGPVPEDAEIARQEVFGPVLCILTHNGDDDAVRVANTSDYGLAAAVWSGDKDRALAVAKRLRAGQVDVNGAPFNLDAPFGGFKQSGYGRENGPMGMHEFLEIRSIQISA</sequence>
<gene>
    <name evidence="13" type="primary">aldA</name>
    <name evidence="13" type="ORF">CTTA_4488</name>
</gene>